<proteinExistence type="predicted"/>
<dbReference type="InterPro" id="IPR003593">
    <property type="entry name" value="AAA+_ATPase"/>
</dbReference>
<name>A0A1H6D6L1_9GAMM</name>
<accession>A0A1H6D6L1</accession>
<organism evidence="7 8">
    <name type="scientific">Marinobacterium lutimaris</name>
    <dbReference type="NCBI Taxonomy" id="568106"/>
    <lineage>
        <taxon>Bacteria</taxon>
        <taxon>Pseudomonadati</taxon>
        <taxon>Pseudomonadota</taxon>
        <taxon>Gammaproteobacteria</taxon>
        <taxon>Oceanospirillales</taxon>
        <taxon>Oceanospirillaceae</taxon>
        <taxon>Marinobacterium</taxon>
    </lineage>
</organism>
<reference evidence="7 8" key="1">
    <citation type="submission" date="2016-10" db="EMBL/GenBank/DDBJ databases">
        <authorList>
            <person name="de Groot N.N."/>
        </authorList>
    </citation>
    <scope>NUCLEOTIDE SEQUENCE [LARGE SCALE GENOMIC DNA]</scope>
    <source>
        <strain evidence="7 8">DSM 22012</strain>
    </source>
</reference>
<evidence type="ECO:0000256" key="5">
    <source>
        <dbReference type="ARBA" id="ARBA00037066"/>
    </source>
</evidence>
<protein>
    <submittedName>
        <fullName evidence="7">Iron complex transport system ATP-binding protein</fullName>
    </submittedName>
</protein>
<evidence type="ECO:0000259" key="6">
    <source>
        <dbReference type="PROSITE" id="PS50893"/>
    </source>
</evidence>
<keyword evidence="4" id="KW-1278">Translocase</keyword>
<evidence type="ECO:0000256" key="1">
    <source>
        <dbReference type="ARBA" id="ARBA00022448"/>
    </source>
</evidence>
<dbReference type="InterPro" id="IPR003439">
    <property type="entry name" value="ABC_transporter-like_ATP-bd"/>
</dbReference>
<dbReference type="PROSITE" id="PS50893">
    <property type="entry name" value="ABC_TRANSPORTER_2"/>
    <property type="match status" value="1"/>
</dbReference>
<keyword evidence="3 7" id="KW-0067">ATP-binding</keyword>
<dbReference type="CDD" id="cd03214">
    <property type="entry name" value="ABC_Iron-Siderophores_B12_Hemin"/>
    <property type="match status" value="1"/>
</dbReference>
<dbReference type="InterPro" id="IPR017871">
    <property type="entry name" value="ABC_transporter-like_CS"/>
</dbReference>
<dbReference type="GO" id="GO:0016887">
    <property type="term" value="F:ATP hydrolysis activity"/>
    <property type="evidence" value="ECO:0007669"/>
    <property type="project" value="InterPro"/>
</dbReference>
<dbReference type="SMART" id="SM00382">
    <property type="entry name" value="AAA"/>
    <property type="match status" value="1"/>
</dbReference>
<dbReference type="SUPFAM" id="SSF52540">
    <property type="entry name" value="P-loop containing nucleoside triphosphate hydrolases"/>
    <property type="match status" value="1"/>
</dbReference>
<evidence type="ECO:0000256" key="4">
    <source>
        <dbReference type="ARBA" id="ARBA00022967"/>
    </source>
</evidence>
<feature type="domain" description="ABC transporter" evidence="6">
    <location>
        <begin position="2"/>
        <end position="236"/>
    </location>
</feature>
<keyword evidence="2" id="KW-0547">Nucleotide-binding</keyword>
<keyword evidence="8" id="KW-1185">Reference proteome</keyword>
<dbReference type="OrthoDB" id="6461291at2"/>
<dbReference type="RefSeq" id="WP_104004855.1">
    <property type="nucleotide sequence ID" value="NZ_FNVQ01000005.1"/>
</dbReference>
<dbReference type="PANTHER" id="PTHR42794">
    <property type="entry name" value="HEMIN IMPORT ATP-BINDING PROTEIN HMUV"/>
    <property type="match status" value="1"/>
</dbReference>
<dbReference type="AlphaFoldDB" id="A0A1H6D6L1"/>
<evidence type="ECO:0000313" key="7">
    <source>
        <dbReference type="EMBL" id="SEG80355.1"/>
    </source>
</evidence>
<evidence type="ECO:0000256" key="3">
    <source>
        <dbReference type="ARBA" id="ARBA00022840"/>
    </source>
</evidence>
<dbReference type="Gene3D" id="3.40.50.300">
    <property type="entry name" value="P-loop containing nucleotide triphosphate hydrolases"/>
    <property type="match status" value="1"/>
</dbReference>
<evidence type="ECO:0000256" key="2">
    <source>
        <dbReference type="ARBA" id="ARBA00022741"/>
    </source>
</evidence>
<keyword evidence="1" id="KW-0813">Transport</keyword>
<sequence length="255" mass="27579">MLEARTLAFEGGGSRRIRPLDLQLQGGAIHVALGPNGSGKSTLLALLSGLLEPGSGEVLLRGRNLHRYPLAERARHLAVMLQSQPLDFAFPVREVIAMGGYPLDLSLPELDQRIEQLAAGLDIAHLLDRSYLSLSGGEAQRVQLARVLAQRGREPSLILLDEPLTALDLKHQHQALTLLRQLAAEGYSIFIVLHDLNLAACYADRVLLMREGELVAQGLCAEVMTAETLSALYDVRIERYESSGGQALFSSSGGG</sequence>
<comment type="function">
    <text evidence="5">Part of the ABC transporter complex HmuTUV involved in hemin import. Responsible for energy coupling to the transport system.</text>
</comment>
<dbReference type="EMBL" id="FNVQ01000005">
    <property type="protein sequence ID" value="SEG80355.1"/>
    <property type="molecule type" value="Genomic_DNA"/>
</dbReference>
<dbReference type="PANTHER" id="PTHR42794:SF1">
    <property type="entry name" value="HEMIN IMPORT ATP-BINDING PROTEIN HMUV"/>
    <property type="match status" value="1"/>
</dbReference>
<dbReference type="GO" id="GO:0005524">
    <property type="term" value="F:ATP binding"/>
    <property type="evidence" value="ECO:0007669"/>
    <property type="project" value="UniProtKB-KW"/>
</dbReference>
<evidence type="ECO:0000313" key="8">
    <source>
        <dbReference type="Proteomes" id="UP000236745"/>
    </source>
</evidence>
<dbReference type="PROSITE" id="PS00211">
    <property type="entry name" value="ABC_TRANSPORTER_1"/>
    <property type="match status" value="1"/>
</dbReference>
<dbReference type="NCBIfam" id="NF010068">
    <property type="entry name" value="PRK13548.1"/>
    <property type="match status" value="1"/>
</dbReference>
<dbReference type="Proteomes" id="UP000236745">
    <property type="component" value="Unassembled WGS sequence"/>
</dbReference>
<dbReference type="Pfam" id="PF00005">
    <property type="entry name" value="ABC_tran"/>
    <property type="match status" value="1"/>
</dbReference>
<gene>
    <name evidence="7" type="ORF">SAMN05444390_10513</name>
</gene>
<dbReference type="InterPro" id="IPR027417">
    <property type="entry name" value="P-loop_NTPase"/>
</dbReference>